<evidence type="ECO:0000256" key="3">
    <source>
        <dbReference type="ARBA" id="ARBA00023163"/>
    </source>
</evidence>
<dbReference type="Gene3D" id="3.40.50.1360">
    <property type="match status" value="1"/>
</dbReference>
<dbReference type="Pfam" id="PF00455">
    <property type="entry name" value="DeoRC"/>
    <property type="match status" value="1"/>
</dbReference>
<feature type="domain" description="HTH deoR-type" evidence="4">
    <location>
        <begin position="3"/>
        <end position="58"/>
    </location>
</feature>
<dbReference type="Proteomes" id="UP001589755">
    <property type="component" value="Unassembled WGS sequence"/>
</dbReference>
<dbReference type="PRINTS" id="PR00037">
    <property type="entry name" value="HTHLACR"/>
</dbReference>
<dbReference type="SMART" id="SM01134">
    <property type="entry name" value="DeoRC"/>
    <property type="match status" value="1"/>
</dbReference>
<dbReference type="PROSITE" id="PS51000">
    <property type="entry name" value="HTH_DEOR_2"/>
    <property type="match status" value="1"/>
</dbReference>
<dbReference type="InterPro" id="IPR036390">
    <property type="entry name" value="WH_DNA-bd_sf"/>
</dbReference>
<dbReference type="Pfam" id="PF08220">
    <property type="entry name" value="HTH_DeoR"/>
    <property type="match status" value="1"/>
</dbReference>
<organism evidence="5 6">
    <name type="scientific">Chelativorans intermedius</name>
    <dbReference type="NCBI Taxonomy" id="515947"/>
    <lineage>
        <taxon>Bacteria</taxon>
        <taxon>Pseudomonadati</taxon>
        <taxon>Pseudomonadota</taxon>
        <taxon>Alphaproteobacteria</taxon>
        <taxon>Hyphomicrobiales</taxon>
        <taxon>Phyllobacteriaceae</taxon>
        <taxon>Chelativorans</taxon>
    </lineage>
</organism>
<dbReference type="PANTHER" id="PTHR30363:SF44">
    <property type="entry name" value="AGA OPERON TRANSCRIPTIONAL REPRESSOR-RELATED"/>
    <property type="match status" value="1"/>
</dbReference>
<dbReference type="InterPro" id="IPR001034">
    <property type="entry name" value="DeoR_HTH"/>
</dbReference>
<keyword evidence="1" id="KW-0805">Transcription regulation</keyword>
<dbReference type="GO" id="GO:0003677">
    <property type="term" value="F:DNA binding"/>
    <property type="evidence" value="ECO:0007669"/>
    <property type="project" value="UniProtKB-KW"/>
</dbReference>
<evidence type="ECO:0000313" key="6">
    <source>
        <dbReference type="Proteomes" id="UP001589755"/>
    </source>
</evidence>
<dbReference type="InterPro" id="IPR037171">
    <property type="entry name" value="NagB/RpiA_transferase-like"/>
</dbReference>
<sequence>MKPEDRQHDIVEMLVEVGSASLEELSQRFRVSKMTIHRDLDELEKEGLLRKVRGGATIEASGQFESDFRYRARQAAEEKRQIARRAAEFVEPGMSVMIDDGSTSQNLVPFLVNKRPLSVITNNLAIIEGLSGVSGIELITVGGTYSRKFNGFFGVLALAALENLRADIVLLSSSAIHGQTVFHQDQEVLEIKRRMIASSARRFLMVDHGKFERTALHLMTTLDVFDGVVTSRALPEAKARALMDQGIRLYFAEEE</sequence>
<proteinExistence type="predicted"/>
<keyword evidence="2 5" id="KW-0238">DNA-binding</keyword>
<dbReference type="SMART" id="SM00420">
    <property type="entry name" value="HTH_DEOR"/>
    <property type="match status" value="1"/>
</dbReference>
<dbReference type="EMBL" id="JBHLXD010000049">
    <property type="protein sequence ID" value="MFC0210368.1"/>
    <property type="molecule type" value="Genomic_DNA"/>
</dbReference>
<dbReference type="Gene3D" id="1.10.10.10">
    <property type="entry name" value="Winged helix-like DNA-binding domain superfamily/Winged helix DNA-binding domain"/>
    <property type="match status" value="1"/>
</dbReference>
<evidence type="ECO:0000256" key="1">
    <source>
        <dbReference type="ARBA" id="ARBA00023015"/>
    </source>
</evidence>
<protein>
    <submittedName>
        <fullName evidence="5">DeoR/GlpR family DNA-binding transcription regulator</fullName>
    </submittedName>
</protein>
<evidence type="ECO:0000256" key="2">
    <source>
        <dbReference type="ARBA" id="ARBA00023125"/>
    </source>
</evidence>
<dbReference type="InterPro" id="IPR050313">
    <property type="entry name" value="Carb_Metab_HTH_regulators"/>
</dbReference>
<dbReference type="InterPro" id="IPR036388">
    <property type="entry name" value="WH-like_DNA-bd_sf"/>
</dbReference>
<dbReference type="InterPro" id="IPR014036">
    <property type="entry name" value="DeoR-like_C"/>
</dbReference>
<gene>
    <name evidence="5" type="ORF">ACFFJ2_18370</name>
</gene>
<accession>A0ABV6DCI2</accession>
<dbReference type="PROSITE" id="PS00894">
    <property type="entry name" value="HTH_DEOR_1"/>
    <property type="match status" value="1"/>
</dbReference>
<keyword evidence="6" id="KW-1185">Reference proteome</keyword>
<dbReference type="SUPFAM" id="SSF100950">
    <property type="entry name" value="NagB/RpiA/CoA transferase-like"/>
    <property type="match status" value="1"/>
</dbReference>
<dbReference type="SUPFAM" id="SSF46785">
    <property type="entry name" value="Winged helix' DNA-binding domain"/>
    <property type="match status" value="1"/>
</dbReference>
<evidence type="ECO:0000259" key="4">
    <source>
        <dbReference type="PROSITE" id="PS51000"/>
    </source>
</evidence>
<keyword evidence="3" id="KW-0804">Transcription</keyword>
<dbReference type="RefSeq" id="WP_261522688.1">
    <property type="nucleotide sequence ID" value="NZ_JAODNW010000036.1"/>
</dbReference>
<dbReference type="InterPro" id="IPR018356">
    <property type="entry name" value="Tscrpt_reg_HTH_DeoR_CS"/>
</dbReference>
<reference evidence="5 6" key="1">
    <citation type="submission" date="2024-09" db="EMBL/GenBank/DDBJ databases">
        <authorList>
            <person name="Sun Q."/>
            <person name="Mori K."/>
        </authorList>
    </citation>
    <scope>NUCLEOTIDE SEQUENCE [LARGE SCALE GENOMIC DNA]</scope>
    <source>
        <strain evidence="5 6">CCM 8543</strain>
    </source>
</reference>
<comment type="caution">
    <text evidence="5">The sequence shown here is derived from an EMBL/GenBank/DDBJ whole genome shotgun (WGS) entry which is preliminary data.</text>
</comment>
<dbReference type="PANTHER" id="PTHR30363">
    <property type="entry name" value="HTH-TYPE TRANSCRIPTIONAL REGULATOR SRLR-RELATED"/>
    <property type="match status" value="1"/>
</dbReference>
<name>A0ABV6DCI2_9HYPH</name>
<evidence type="ECO:0000313" key="5">
    <source>
        <dbReference type="EMBL" id="MFC0210368.1"/>
    </source>
</evidence>